<dbReference type="Proteomes" id="UP000034292">
    <property type="component" value="Unassembled WGS sequence"/>
</dbReference>
<accession>A0A0G0W204</accession>
<organism evidence="1 2">
    <name type="scientific">Candidatus Curtissbacteria bacterium GW2011_GWA1_40_9</name>
    <dbReference type="NCBI Taxonomy" id="1618408"/>
    <lineage>
        <taxon>Bacteria</taxon>
        <taxon>Candidatus Curtissiibacteriota</taxon>
    </lineage>
</organism>
<dbReference type="EMBL" id="LBZV01000001">
    <property type="protein sequence ID" value="KKR78320.1"/>
    <property type="molecule type" value="Genomic_DNA"/>
</dbReference>
<gene>
    <name evidence="1" type="ORF">UU23_C0001G0084</name>
</gene>
<name>A0A0G0W204_9BACT</name>
<sequence>MVERTGNKNQEGLSDYYQILDFVEKCTVESQRQIAHFSYEAHTSRKRSIKI</sequence>
<comment type="caution">
    <text evidence="1">The sequence shown here is derived from an EMBL/GenBank/DDBJ whole genome shotgun (WGS) entry which is preliminary data.</text>
</comment>
<proteinExistence type="predicted"/>
<evidence type="ECO:0000313" key="1">
    <source>
        <dbReference type="EMBL" id="KKR78320.1"/>
    </source>
</evidence>
<evidence type="ECO:0000313" key="2">
    <source>
        <dbReference type="Proteomes" id="UP000034292"/>
    </source>
</evidence>
<protein>
    <submittedName>
        <fullName evidence="1">Uncharacterized protein</fullName>
    </submittedName>
</protein>
<dbReference type="AlphaFoldDB" id="A0A0G0W204"/>
<dbReference type="STRING" id="1618408.UU23_C0001G0084"/>
<reference evidence="1 2" key="1">
    <citation type="journal article" date="2015" name="Nature">
        <title>rRNA introns, odd ribosomes, and small enigmatic genomes across a large radiation of phyla.</title>
        <authorList>
            <person name="Brown C.T."/>
            <person name="Hug L.A."/>
            <person name="Thomas B.C."/>
            <person name="Sharon I."/>
            <person name="Castelle C.J."/>
            <person name="Singh A."/>
            <person name="Wilkins M.J."/>
            <person name="Williams K.H."/>
            <person name="Banfield J.F."/>
        </authorList>
    </citation>
    <scope>NUCLEOTIDE SEQUENCE [LARGE SCALE GENOMIC DNA]</scope>
</reference>